<evidence type="ECO:0000313" key="15">
    <source>
        <dbReference type="EMBL" id="CAF2054649.1"/>
    </source>
</evidence>
<dbReference type="PROSITE" id="PS00108">
    <property type="entry name" value="PROTEIN_KINASE_ST"/>
    <property type="match status" value="1"/>
</dbReference>
<keyword evidence="11" id="KW-0472">Membrane</keyword>
<proteinExistence type="predicted"/>
<evidence type="ECO:0000256" key="9">
    <source>
        <dbReference type="ARBA" id="ARBA00022840"/>
    </source>
</evidence>
<name>A0A816PYE3_BRANA</name>
<dbReference type="Gene3D" id="1.10.510.10">
    <property type="entry name" value="Transferase(Phosphotransferase) domain 1"/>
    <property type="match status" value="1"/>
</dbReference>
<dbReference type="EC" id="2.7.11.1" evidence="2"/>
<dbReference type="Pfam" id="PF00069">
    <property type="entry name" value="Pkinase"/>
    <property type="match status" value="1"/>
</dbReference>
<keyword evidence="9" id="KW-0067">ATP-binding</keyword>
<dbReference type="PANTHER" id="PTHR47982">
    <property type="entry name" value="PROLINE-RICH RECEPTOR-LIKE PROTEIN KINASE PERK4"/>
    <property type="match status" value="1"/>
</dbReference>
<evidence type="ECO:0000256" key="12">
    <source>
        <dbReference type="ARBA" id="ARBA00047899"/>
    </source>
</evidence>
<evidence type="ECO:0000256" key="10">
    <source>
        <dbReference type="ARBA" id="ARBA00022989"/>
    </source>
</evidence>
<reference evidence="15" key="1">
    <citation type="submission" date="2021-01" db="EMBL/GenBank/DDBJ databases">
        <authorList>
            <consortium name="Genoscope - CEA"/>
            <person name="William W."/>
        </authorList>
    </citation>
    <scope>NUCLEOTIDE SEQUENCE</scope>
</reference>
<evidence type="ECO:0000256" key="8">
    <source>
        <dbReference type="ARBA" id="ARBA00022777"/>
    </source>
</evidence>
<keyword evidence="7" id="KW-0547">Nucleotide-binding</keyword>
<keyword evidence="5" id="KW-0808">Transferase</keyword>
<dbReference type="InterPro" id="IPR011009">
    <property type="entry name" value="Kinase-like_dom_sf"/>
</dbReference>
<gene>
    <name evidence="15" type="ORF">DARMORV10_C06P04370.1</name>
</gene>
<dbReference type="PROSITE" id="PS50011">
    <property type="entry name" value="PROTEIN_KINASE_DOM"/>
    <property type="match status" value="1"/>
</dbReference>
<dbReference type="Proteomes" id="UP001295469">
    <property type="component" value="Chromosome C06"/>
</dbReference>
<dbReference type="InterPro" id="IPR008271">
    <property type="entry name" value="Ser/Thr_kinase_AS"/>
</dbReference>
<evidence type="ECO:0000259" key="14">
    <source>
        <dbReference type="PROSITE" id="PS50011"/>
    </source>
</evidence>
<keyword evidence="4" id="KW-0723">Serine/threonine-protein kinase</keyword>
<dbReference type="SUPFAM" id="SSF56112">
    <property type="entry name" value="Protein kinase-like (PK-like)"/>
    <property type="match status" value="1"/>
</dbReference>
<keyword evidence="3" id="KW-1003">Cell membrane</keyword>
<dbReference type="GO" id="GO:0005524">
    <property type="term" value="F:ATP binding"/>
    <property type="evidence" value="ECO:0007669"/>
    <property type="project" value="UniProtKB-KW"/>
</dbReference>
<evidence type="ECO:0000256" key="1">
    <source>
        <dbReference type="ARBA" id="ARBA00004162"/>
    </source>
</evidence>
<evidence type="ECO:0000256" key="6">
    <source>
        <dbReference type="ARBA" id="ARBA00022692"/>
    </source>
</evidence>
<evidence type="ECO:0000256" key="3">
    <source>
        <dbReference type="ARBA" id="ARBA00022475"/>
    </source>
</evidence>
<dbReference type="SMART" id="SM00220">
    <property type="entry name" value="S_TKc"/>
    <property type="match status" value="1"/>
</dbReference>
<protein>
    <recommendedName>
        <fullName evidence="2">non-specific serine/threonine protein kinase</fullName>
        <ecNumber evidence="2">2.7.11.1</ecNumber>
    </recommendedName>
</protein>
<comment type="catalytic activity">
    <reaction evidence="13">
        <text>L-seryl-[protein] + ATP = O-phospho-L-seryl-[protein] + ADP + H(+)</text>
        <dbReference type="Rhea" id="RHEA:17989"/>
        <dbReference type="Rhea" id="RHEA-COMP:9863"/>
        <dbReference type="Rhea" id="RHEA-COMP:11604"/>
        <dbReference type="ChEBI" id="CHEBI:15378"/>
        <dbReference type="ChEBI" id="CHEBI:29999"/>
        <dbReference type="ChEBI" id="CHEBI:30616"/>
        <dbReference type="ChEBI" id="CHEBI:83421"/>
        <dbReference type="ChEBI" id="CHEBI:456216"/>
        <dbReference type="EC" id="2.7.11.1"/>
    </reaction>
</comment>
<evidence type="ECO:0000256" key="13">
    <source>
        <dbReference type="ARBA" id="ARBA00048679"/>
    </source>
</evidence>
<evidence type="ECO:0000256" key="2">
    <source>
        <dbReference type="ARBA" id="ARBA00012513"/>
    </source>
</evidence>
<dbReference type="GO" id="GO:0004674">
    <property type="term" value="F:protein serine/threonine kinase activity"/>
    <property type="evidence" value="ECO:0007669"/>
    <property type="project" value="UniProtKB-KW"/>
</dbReference>
<evidence type="ECO:0000256" key="7">
    <source>
        <dbReference type="ARBA" id="ARBA00022741"/>
    </source>
</evidence>
<organism evidence="15">
    <name type="scientific">Brassica napus</name>
    <name type="common">Rape</name>
    <dbReference type="NCBI Taxonomy" id="3708"/>
    <lineage>
        <taxon>Eukaryota</taxon>
        <taxon>Viridiplantae</taxon>
        <taxon>Streptophyta</taxon>
        <taxon>Embryophyta</taxon>
        <taxon>Tracheophyta</taxon>
        <taxon>Spermatophyta</taxon>
        <taxon>Magnoliopsida</taxon>
        <taxon>eudicotyledons</taxon>
        <taxon>Gunneridae</taxon>
        <taxon>Pentapetalae</taxon>
        <taxon>rosids</taxon>
        <taxon>malvids</taxon>
        <taxon>Brassicales</taxon>
        <taxon>Brassicaceae</taxon>
        <taxon>Brassiceae</taxon>
        <taxon>Brassica</taxon>
    </lineage>
</organism>
<evidence type="ECO:0000256" key="5">
    <source>
        <dbReference type="ARBA" id="ARBA00022679"/>
    </source>
</evidence>
<accession>A0A816PYE3</accession>
<dbReference type="InterPro" id="IPR000719">
    <property type="entry name" value="Prot_kinase_dom"/>
</dbReference>
<comment type="subcellular location">
    <subcellularLocation>
        <location evidence="1">Cell membrane</location>
        <topology evidence="1">Single-pass membrane protein</topology>
    </subcellularLocation>
</comment>
<dbReference type="EMBL" id="HG994370">
    <property type="protein sequence ID" value="CAF2054649.1"/>
    <property type="molecule type" value="Genomic_DNA"/>
</dbReference>
<evidence type="ECO:0000256" key="4">
    <source>
        <dbReference type="ARBA" id="ARBA00022527"/>
    </source>
</evidence>
<keyword evidence="8" id="KW-0418">Kinase</keyword>
<comment type="catalytic activity">
    <reaction evidence="12">
        <text>L-threonyl-[protein] + ATP = O-phospho-L-threonyl-[protein] + ADP + H(+)</text>
        <dbReference type="Rhea" id="RHEA:46608"/>
        <dbReference type="Rhea" id="RHEA-COMP:11060"/>
        <dbReference type="Rhea" id="RHEA-COMP:11605"/>
        <dbReference type="ChEBI" id="CHEBI:15378"/>
        <dbReference type="ChEBI" id="CHEBI:30013"/>
        <dbReference type="ChEBI" id="CHEBI:30616"/>
        <dbReference type="ChEBI" id="CHEBI:61977"/>
        <dbReference type="ChEBI" id="CHEBI:456216"/>
        <dbReference type="EC" id="2.7.11.1"/>
    </reaction>
</comment>
<keyword evidence="6" id="KW-0812">Transmembrane</keyword>
<dbReference type="InterPro" id="IPR047117">
    <property type="entry name" value="PERK1-13-like"/>
</dbReference>
<dbReference type="Pfam" id="PF14009">
    <property type="entry name" value="PADRE"/>
    <property type="match status" value="1"/>
</dbReference>
<feature type="domain" description="Protein kinase" evidence="14">
    <location>
        <begin position="1"/>
        <end position="332"/>
    </location>
</feature>
<dbReference type="AlphaFoldDB" id="A0A816PYE3"/>
<dbReference type="InterPro" id="IPR025322">
    <property type="entry name" value="PADRE_dom"/>
</dbReference>
<dbReference type="PANTHER" id="PTHR47982:SF45">
    <property type="entry name" value="NON-SPECIFIC SERINE_THREONINE PROTEIN KINASE"/>
    <property type="match status" value="1"/>
</dbReference>
<evidence type="ECO:0000256" key="11">
    <source>
        <dbReference type="ARBA" id="ARBA00023136"/>
    </source>
</evidence>
<sequence length="388" mass="43263">MGACGSSESRRTDTAKLILPDGALHEFTSPVKVWQIFQKNPTSFVCNSDDMDFDDAVIAVGGSEDLRPGELYFVLPLTWLKYPLRAEQMAALAVKGSSALTKSGWSCGDDGGGQGDREFKAEVETISRVHHRHLLSLVGVSPRTGGHPRIIHRDIKSSNILLDNNFHPLVSDFGLAKLALDYNTHIRTRVMGTFGYMAPEYASSGKLTEKSDVFSFGVVLLELVTGRKPVDTSQPRGDESLVEWVWHKINILRMELFSFSPMCFCVECFQARPLLSHAVETEEFEALVDPKLGRNYVGAEMFRMIEAAAACIHHSAAKRPRMSQIVRAFDSLAEEDLANGMRLGQSKVIDSAEQSAEIRLFRRMAFGSQNYSTDFFTHNIYNSRDENL</sequence>
<keyword evidence="10" id="KW-1133">Transmembrane helix</keyword>
<dbReference type="GO" id="GO:0005886">
    <property type="term" value="C:plasma membrane"/>
    <property type="evidence" value="ECO:0007669"/>
    <property type="project" value="UniProtKB-SubCell"/>
</dbReference>